<dbReference type="EMBL" id="CP029346">
    <property type="protein sequence ID" value="AWL09945.1"/>
    <property type="molecule type" value="Genomic_DNA"/>
</dbReference>
<dbReference type="InterPro" id="IPR012910">
    <property type="entry name" value="Plug_dom"/>
</dbReference>
<feature type="domain" description="TonB-dependent receptor plug" evidence="5">
    <location>
        <begin position="192"/>
        <end position="259"/>
    </location>
</feature>
<dbReference type="Pfam" id="PF14905">
    <property type="entry name" value="OMP_b-brl_3"/>
    <property type="match status" value="1"/>
</dbReference>
<dbReference type="PANTHER" id="PTHR40980">
    <property type="entry name" value="PLUG DOMAIN-CONTAINING PROTEIN"/>
    <property type="match status" value="1"/>
</dbReference>
<dbReference type="PANTHER" id="PTHR40980:SF4">
    <property type="entry name" value="TONB-DEPENDENT RECEPTOR-LIKE BETA-BARREL DOMAIN-CONTAINING PROTEIN"/>
    <property type="match status" value="1"/>
</dbReference>
<evidence type="ECO:0000313" key="8">
    <source>
        <dbReference type="Proteomes" id="UP000245468"/>
    </source>
</evidence>
<dbReference type="GO" id="GO:0009279">
    <property type="term" value="C:cell outer membrane"/>
    <property type="evidence" value="ECO:0007669"/>
    <property type="project" value="UniProtKB-SubCell"/>
</dbReference>
<dbReference type="InterPro" id="IPR037066">
    <property type="entry name" value="Plug_dom_sf"/>
</dbReference>
<keyword evidence="2" id="KW-0472">Membrane</keyword>
<evidence type="ECO:0000313" key="7">
    <source>
        <dbReference type="EMBL" id="AWL09945.1"/>
    </source>
</evidence>
<protein>
    <submittedName>
        <fullName evidence="7">Uncharacterized protein</fullName>
    </submittedName>
</protein>
<feature type="domain" description="Outer membrane protein beta-barrel" evidence="6">
    <location>
        <begin position="414"/>
        <end position="849"/>
    </location>
</feature>
<dbReference type="Proteomes" id="UP000245468">
    <property type="component" value="Chromosome"/>
</dbReference>
<accession>A0A2S2DX34</accession>
<sequence>MKNYILTSIIALISFFSFAQGPAGAGGNSAPNFNRGHIFGKVVDEQGKPVEFASVVLLKTVLDPATKQNKDILVKAQQAELNGDFNFKEIPVNVRLKLKISFVGYKNYEAPVQFEMPKMDPSSAPKPGQAPDPAVMAKMMAAFEKDLGNIKLLSDSKELEAVVVTSTKALLEMDIDKKSFNVGQNLVTSGGTAVDVMRNIPSVQVDIDGNVKVRNANPTLFIDGRPTSLSMDQIPADIIEKVEVITNPSAKYDASGSMAGIINIILKKNKKNGYNGMLNLSADRFGGSSIMGNFSYQQNKWSLTLMGMKMNMRNNTEGNSQRSSNIGGVESSVYQDINSKNKGSMFFPRFSVDYAATNRTTLTLAGFFGGGGKFSPTEDIKITSTVNNFTTFSNRLSESSREFNPSGLQLGFKHTYPKAGEELSMDFNYFGGTNKNDATYTTHYLNNGAITGTQIQKNIGSGSNNFMTFQTDYVKPLKNDGNIEMGVRAQLFELVNENNNTLKAVGSDVYKAIPSASTNYENKNNVYAAYVSVSGKTANKISYKIGLRAESSSYDGKLLNTNQTFSNSYPLSLFPSIFLKKDLTPTDQLQLSITRRVSRPNFFQIIPFVDYSDSLNITRGNANLVPEFTTSGELSYSKTKGSATFLLSGYYKYTDNLITRYLSQEINPISGKLDLINTFVNANSSINYGIEGTYTNKLQNWWDLTANVNMYNSKINTANIDKAQVTDGLWTVFGKINNTFQLPKKWSIQLSMDYQGKTNMPITQNQGQGGGGGGPMGQAQSSSQGYIEPFYGVDLAIKKTFLKNDLASLTLAANDIFRTRGNTRYSYGEGFTQKYYRLSNPQMIRLTLSIRFGQFNMNSMKKNNNQNQDGMQMGQ</sequence>
<dbReference type="AlphaFoldDB" id="A0A2S2DX34"/>
<evidence type="ECO:0000256" key="3">
    <source>
        <dbReference type="ARBA" id="ARBA00023237"/>
    </source>
</evidence>
<comment type="subcellular location">
    <subcellularLocation>
        <location evidence="1">Cell outer membrane</location>
    </subcellularLocation>
</comment>
<evidence type="ECO:0000256" key="2">
    <source>
        <dbReference type="ARBA" id="ARBA00023136"/>
    </source>
</evidence>
<dbReference type="OrthoDB" id="972646at2"/>
<evidence type="ECO:0000256" key="4">
    <source>
        <dbReference type="SAM" id="SignalP"/>
    </source>
</evidence>
<keyword evidence="4" id="KW-0732">Signal</keyword>
<dbReference type="KEGG" id="psez:HME7025_02097"/>
<feature type="signal peptide" evidence="4">
    <location>
        <begin position="1"/>
        <end position="19"/>
    </location>
</feature>
<dbReference type="Gene3D" id="2.40.170.20">
    <property type="entry name" value="TonB-dependent receptor, beta-barrel domain"/>
    <property type="match status" value="1"/>
</dbReference>
<feature type="chain" id="PRO_5015603332" evidence="4">
    <location>
        <begin position="20"/>
        <end position="875"/>
    </location>
</feature>
<dbReference type="InterPro" id="IPR036942">
    <property type="entry name" value="Beta-barrel_TonB_sf"/>
</dbReference>
<dbReference type="Pfam" id="PF07715">
    <property type="entry name" value="Plug"/>
    <property type="match status" value="1"/>
</dbReference>
<name>A0A2S2DX34_9BACT</name>
<evidence type="ECO:0000259" key="5">
    <source>
        <dbReference type="Pfam" id="PF07715"/>
    </source>
</evidence>
<keyword evidence="8" id="KW-1185">Reference proteome</keyword>
<evidence type="ECO:0000259" key="6">
    <source>
        <dbReference type="Pfam" id="PF14905"/>
    </source>
</evidence>
<dbReference type="RefSeq" id="WP_109323770.1">
    <property type="nucleotide sequence ID" value="NZ_CP029346.1"/>
</dbReference>
<dbReference type="Gene3D" id="2.170.130.10">
    <property type="entry name" value="TonB-dependent receptor, plug domain"/>
    <property type="match status" value="1"/>
</dbReference>
<dbReference type="InterPro" id="IPR041700">
    <property type="entry name" value="OMP_b-brl_3"/>
</dbReference>
<keyword evidence="3" id="KW-0998">Cell outer membrane</keyword>
<dbReference type="SUPFAM" id="SSF56935">
    <property type="entry name" value="Porins"/>
    <property type="match status" value="1"/>
</dbReference>
<organism evidence="7 8">
    <name type="scientific">Aquirufa nivalisilvae</name>
    <dbReference type="NCBI Taxonomy" id="2516557"/>
    <lineage>
        <taxon>Bacteria</taxon>
        <taxon>Pseudomonadati</taxon>
        <taxon>Bacteroidota</taxon>
        <taxon>Cytophagia</taxon>
        <taxon>Cytophagales</taxon>
        <taxon>Flectobacillaceae</taxon>
        <taxon>Aquirufa</taxon>
    </lineage>
</organism>
<gene>
    <name evidence="7" type="ORF">HME7025_02097</name>
</gene>
<proteinExistence type="predicted"/>
<reference evidence="8" key="1">
    <citation type="submission" date="2018-05" db="EMBL/GenBank/DDBJ databases">
        <title>Pseudarcicella sp. HME7025 Genome sequencing and assembly.</title>
        <authorList>
            <person name="Kim H."/>
            <person name="Kang H."/>
            <person name="Joh K."/>
        </authorList>
    </citation>
    <scope>NUCLEOTIDE SEQUENCE [LARGE SCALE GENOMIC DNA]</scope>
    <source>
        <strain evidence="8">HME7025</strain>
    </source>
</reference>
<evidence type="ECO:0000256" key="1">
    <source>
        <dbReference type="ARBA" id="ARBA00004442"/>
    </source>
</evidence>